<keyword evidence="8" id="KW-1185">Reference proteome</keyword>
<dbReference type="SMART" id="SM00220">
    <property type="entry name" value="S_TKc"/>
    <property type="match status" value="1"/>
</dbReference>
<dbReference type="PANTHER" id="PTHR24058:SF28">
    <property type="entry name" value="SERINE_THREONINE-PROTEIN KINASE MINIBRAIN"/>
    <property type="match status" value="1"/>
</dbReference>
<dbReference type="InterPro" id="IPR000719">
    <property type="entry name" value="Prot_kinase_dom"/>
</dbReference>
<dbReference type="GO" id="GO:0004674">
    <property type="term" value="F:protein serine/threonine kinase activity"/>
    <property type="evidence" value="ECO:0007669"/>
    <property type="project" value="UniProtKB-KW"/>
</dbReference>
<protein>
    <recommendedName>
        <fullName evidence="6">Protein kinase domain-containing protein</fullName>
    </recommendedName>
</protein>
<dbReference type="RefSeq" id="XP_030995551.1">
    <property type="nucleotide sequence ID" value="XM_031140343.1"/>
</dbReference>
<dbReference type="STRING" id="1093900.A0A507BB65"/>
<evidence type="ECO:0000256" key="2">
    <source>
        <dbReference type="ARBA" id="ARBA00022679"/>
    </source>
</evidence>
<feature type="domain" description="Protein kinase" evidence="6">
    <location>
        <begin position="1"/>
        <end position="378"/>
    </location>
</feature>
<dbReference type="PROSITE" id="PS50011">
    <property type="entry name" value="PROTEIN_KINASE_DOM"/>
    <property type="match status" value="1"/>
</dbReference>
<dbReference type="InterPro" id="IPR050494">
    <property type="entry name" value="Ser_Thr_dual-spec_kinase"/>
</dbReference>
<keyword evidence="5" id="KW-0067">ATP-binding</keyword>
<dbReference type="GO" id="GO:0005524">
    <property type="term" value="F:ATP binding"/>
    <property type="evidence" value="ECO:0007669"/>
    <property type="project" value="UniProtKB-KW"/>
</dbReference>
<dbReference type="Proteomes" id="UP000319257">
    <property type="component" value="Unassembled WGS sequence"/>
</dbReference>
<organism evidence="7 8">
    <name type="scientific">Thyridium curvatum</name>
    <dbReference type="NCBI Taxonomy" id="1093900"/>
    <lineage>
        <taxon>Eukaryota</taxon>
        <taxon>Fungi</taxon>
        <taxon>Dikarya</taxon>
        <taxon>Ascomycota</taxon>
        <taxon>Pezizomycotina</taxon>
        <taxon>Sordariomycetes</taxon>
        <taxon>Sordariomycetidae</taxon>
        <taxon>Thyridiales</taxon>
        <taxon>Thyridiaceae</taxon>
        <taxon>Thyridium</taxon>
    </lineage>
</organism>
<dbReference type="Gene3D" id="1.10.510.10">
    <property type="entry name" value="Transferase(Phosphotransferase) domain 1"/>
    <property type="match status" value="1"/>
</dbReference>
<accession>A0A507BB65</accession>
<dbReference type="GeneID" id="41973231"/>
<dbReference type="PANTHER" id="PTHR24058">
    <property type="entry name" value="DUAL SPECIFICITY PROTEIN KINASE"/>
    <property type="match status" value="1"/>
</dbReference>
<reference evidence="7 8" key="1">
    <citation type="submission" date="2019-06" db="EMBL/GenBank/DDBJ databases">
        <title>Draft genome sequence of the filamentous fungus Phialemoniopsis curvata isolated from diesel fuel.</title>
        <authorList>
            <person name="Varaljay V.A."/>
            <person name="Lyon W.J."/>
            <person name="Crouch A.L."/>
            <person name="Drake C.E."/>
            <person name="Hollomon J.M."/>
            <person name="Nadeau L.J."/>
            <person name="Nunn H.S."/>
            <person name="Stevenson B.S."/>
            <person name="Bojanowski C.L."/>
            <person name="Crookes-Goodson W.J."/>
        </authorList>
    </citation>
    <scope>NUCLEOTIDE SEQUENCE [LARGE SCALE GENOMIC DNA]</scope>
    <source>
        <strain evidence="7 8">D216</strain>
    </source>
</reference>
<evidence type="ECO:0000313" key="7">
    <source>
        <dbReference type="EMBL" id="TPX13840.1"/>
    </source>
</evidence>
<sequence length="378" mass="42517">MSPRIYTPSYLPFAEDPERYKENGLHPAFATTWLDRDTLAHRYVSLKILSADTSLDCKGLCILRDITNSKVAHEGRLFVIRLLDDFVIQGPNSKHLCLVMVLAGDRLARKSGLPFDSLEWSRIIGLQLVKALQYLHNLSITHGDCYTSNILLQLLAFDKWSEEDVLACLGQPVKHQVRRSDGKLIGDSAPQYTVSPGDVSALGERPSTGRILLIDFGEAFYHHDPSMHVYTPAPLAAPEILFHGEITSAVDKWAFGCLVYELCAGHTLIKLLFGWNNDAQKDLVAMLGKPPELMWHEWKARQEYFHPDGTPKNAQERRLKVRSLSLEQQVRNLTKPLSDPGYETGVAEPLPTNFQKLDDLLASLIVYDTSGHLSFEEI</sequence>
<keyword evidence="1" id="KW-0723">Serine/threonine-protein kinase</keyword>
<evidence type="ECO:0000256" key="1">
    <source>
        <dbReference type="ARBA" id="ARBA00022527"/>
    </source>
</evidence>
<keyword evidence="3" id="KW-0547">Nucleotide-binding</keyword>
<evidence type="ECO:0000256" key="5">
    <source>
        <dbReference type="ARBA" id="ARBA00022840"/>
    </source>
</evidence>
<dbReference type="Pfam" id="PF00069">
    <property type="entry name" value="Pkinase"/>
    <property type="match status" value="1"/>
</dbReference>
<dbReference type="OrthoDB" id="5979581at2759"/>
<keyword evidence="4" id="KW-0418">Kinase</keyword>
<evidence type="ECO:0000256" key="3">
    <source>
        <dbReference type="ARBA" id="ARBA00022741"/>
    </source>
</evidence>
<proteinExistence type="predicted"/>
<dbReference type="EMBL" id="SKBQ01000031">
    <property type="protein sequence ID" value="TPX13840.1"/>
    <property type="molecule type" value="Genomic_DNA"/>
</dbReference>
<dbReference type="AlphaFoldDB" id="A0A507BB65"/>
<gene>
    <name evidence="7" type="ORF">E0L32_005784</name>
</gene>
<dbReference type="SUPFAM" id="SSF56112">
    <property type="entry name" value="Protein kinase-like (PK-like)"/>
    <property type="match status" value="1"/>
</dbReference>
<dbReference type="InParanoid" id="A0A507BB65"/>
<evidence type="ECO:0000256" key="4">
    <source>
        <dbReference type="ARBA" id="ARBA00022777"/>
    </source>
</evidence>
<keyword evidence="2" id="KW-0808">Transferase</keyword>
<name>A0A507BB65_9PEZI</name>
<comment type="caution">
    <text evidence="7">The sequence shown here is derived from an EMBL/GenBank/DDBJ whole genome shotgun (WGS) entry which is preliminary data.</text>
</comment>
<dbReference type="Gene3D" id="3.30.200.20">
    <property type="entry name" value="Phosphorylase Kinase, domain 1"/>
    <property type="match status" value="1"/>
</dbReference>
<dbReference type="InterPro" id="IPR011009">
    <property type="entry name" value="Kinase-like_dom_sf"/>
</dbReference>
<evidence type="ECO:0000313" key="8">
    <source>
        <dbReference type="Proteomes" id="UP000319257"/>
    </source>
</evidence>
<evidence type="ECO:0000259" key="6">
    <source>
        <dbReference type="PROSITE" id="PS50011"/>
    </source>
</evidence>